<reference evidence="2 3" key="2">
    <citation type="journal article" date="2017" name="Front. Plant Sci.">
        <title>Gene Classification and Mining of Molecular Markers Useful in Red Clover (Trifolium pratense) Breeding.</title>
        <authorList>
            <person name="Istvanek J."/>
            <person name="Dluhosova J."/>
            <person name="Dluhos P."/>
            <person name="Patkova L."/>
            <person name="Nedelnik J."/>
            <person name="Repkova J."/>
        </authorList>
    </citation>
    <scope>NUCLEOTIDE SEQUENCE [LARGE SCALE GENOMIC DNA]</scope>
    <source>
        <strain evidence="3">cv. Tatra</strain>
        <tissue evidence="2">Young leaves</tissue>
    </source>
</reference>
<accession>A0A2K3PHT0</accession>
<dbReference type="AlphaFoldDB" id="A0A2K3PHT0"/>
<evidence type="ECO:0000313" key="3">
    <source>
        <dbReference type="Proteomes" id="UP000236291"/>
    </source>
</evidence>
<protein>
    <submittedName>
        <fullName evidence="2">Serine/threonine protein phosphatase BSL1-like protein</fullName>
    </submittedName>
</protein>
<keyword evidence="1" id="KW-1133">Transmembrane helix</keyword>
<comment type="caution">
    <text evidence="2">The sequence shown here is derived from an EMBL/GenBank/DDBJ whole genome shotgun (WGS) entry which is preliminary data.</text>
</comment>
<dbReference type="STRING" id="57577.A0A2K3PHT0"/>
<sequence length="210" mass="22950">GYDPTFYDFAISLPIQGSILILTTLVSTLTVMAHSVVHSFLVIVWRPLANINCLAIQYSSPLMKHHCTAHLSPRCCTRRSPSAFLSCPCSTAWCLPNAFFAHFPLALNVFIIRTDVLVIRVFVGARLHVTGGVLRGGRAVEGEASIAVLDTAAGVWLDRNGLVSSSRSNKGRDHDPSLELMRRCRHAAAAVGVQVYIYGGLRGGQYLHYE</sequence>
<dbReference type="PANTHER" id="PTHR46422:SF6">
    <property type="entry name" value="SERINE_THREONINE-PROTEIN PHOSPHATASE BSL1"/>
    <property type="match status" value="1"/>
</dbReference>
<dbReference type="EMBL" id="ASHM01007186">
    <property type="protein sequence ID" value="PNY14849.1"/>
    <property type="molecule type" value="Genomic_DNA"/>
</dbReference>
<reference evidence="2 3" key="1">
    <citation type="journal article" date="2014" name="Am. J. Bot.">
        <title>Genome assembly and annotation for red clover (Trifolium pratense; Fabaceae).</title>
        <authorList>
            <person name="Istvanek J."/>
            <person name="Jaros M."/>
            <person name="Krenek A."/>
            <person name="Repkova J."/>
        </authorList>
    </citation>
    <scope>NUCLEOTIDE SEQUENCE [LARGE SCALE GENOMIC DNA]</scope>
    <source>
        <strain evidence="3">cv. Tatra</strain>
        <tissue evidence="2">Young leaves</tissue>
    </source>
</reference>
<feature type="transmembrane region" description="Helical" evidence="1">
    <location>
        <begin position="20"/>
        <end position="45"/>
    </location>
</feature>
<gene>
    <name evidence="2" type="ORF">L195_g011536</name>
</gene>
<proteinExistence type="predicted"/>
<keyword evidence="1" id="KW-0812">Transmembrane</keyword>
<keyword evidence="1" id="KW-0472">Membrane</keyword>
<dbReference type="Proteomes" id="UP000236291">
    <property type="component" value="Unassembled WGS sequence"/>
</dbReference>
<evidence type="ECO:0000256" key="1">
    <source>
        <dbReference type="SAM" id="Phobius"/>
    </source>
</evidence>
<organism evidence="2 3">
    <name type="scientific">Trifolium pratense</name>
    <name type="common">Red clover</name>
    <dbReference type="NCBI Taxonomy" id="57577"/>
    <lineage>
        <taxon>Eukaryota</taxon>
        <taxon>Viridiplantae</taxon>
        <taxon>Streptophyta</taxon>
        <taxon>Embryophyta</taxon>
        <taxon>Tracheophyta</taxon>
        <taxon>Spermatophyta</taxon>
        <taxon>Magnoliopsida</taxon>
        <taxon>eudicotyledons</taxon>
        <taxon>Gunneridae</taxon>
        <taxon>Pentapetalae</taxon>
        <taxon>rosids</taxon>
        <taxon>fabids</taxon>
        <taxon>Fabales</taxon>
        <taxon>Fabaceae</taxon>
        <taxon>Papilionoideae</taxon>
        <taxon>50 kb inversion clade</taxon>
        <taxon>NPAAA clade</taxon>
        <taxon>Hologalegina</taxon>
        <taxon>IRL clade</taxon>
        <taxon>Trifolieae</taxon>
        <taxon>Trifolium</taxon>
    </lineage>
</organism>
<evidence type="ECO:0000313" key="2">
    <source>
        <dbReference type="EMBL" id="PNY14849.1"/>
    </source>
</evidence>
<dbReference type="PANTHER" id="PTHR46422">
    <property type="entry name" value="SERINE/THREONINE-PROTEIN PHOSPHATASE BSL3"/>
    <property type="match status" value="1"/>
</dbReference>
<name>A0A2K3PHT0_TRIPR</name>
<feature type="non-terminal residue" evidence="2">
    <location>
        <position position="1"/>
    </location>
</feature>
<dbReference type="ExpressionAtlas" id="A0A2K3PHT0">
    <property type="expression patterns" value="baseline"/>
</dbReference>